<dbReference type="PANTHER" id="PTHR43489:SF7">
    <property type="entry name" value="3-DEHYDRO-D-GULOSIDE 4-EPIMERASE-RELATED"/>
    <property type="match status" value="1"/>
</dbReference>
<organism evidence="3 4">
    <name type="scientific">Enterocloster lavalensis</name>
    <dbReference type="NCBI Taxonomy" id="460384"/>
    <lineage>
        <taxon>Bacteria</taxon>
        <taxon>Bacillati</taxon>
        <taxon>Bacillota</taxon>
        <taxon>Clostridia</taxon>
        <taxon>Lachnospirales</taxon>
        <taxon>Lachnospiraceae</taxon>
        <taxon>Enterocloster</taxon>
    </lineage>
</organism>
<protein>
    <submittedName>
        <fullName evidence="3">Sugar phosphate isomerase/epimerase</fullName>
    </submittedName>
</protein>
<dbReference type="Proteomes" id="UP000198508">
    <property type="component" value="Unassembled WGS sequence"/>
</dbReference>
<keyword evidence="1 3" id="KW-0413">Isomerase</keyword>
<dbReference type="SUPFAM" id="SSF51658">
    <property type="entry name" value="Xylose isomerase-like"/>
    <property type="match status" value="1"/>
</dbReference>
<dbReference type="PANTHER" id="PTHR43489">
    <property type="entry name" value="ISOMERASE"/>
    <property type="match status" value="1"/>
</dbReference>
<dbReference type="GeneID" id="93276645"/>
<dbReference type="RefSeq" id="WP_092362240.1">
    <property type="nucleotide sequence ID" value="NZ_CAKXUV010000020.1"/>
</dbReference>
<accession>A0A1I0EI26</accession>
<gene>
    <name evidence="3" type="ORF">SAMN05216313_106153</name>
</gene>
<evidence type="ECO:0000256" key="1">
    <source>
        <dbReference type="ARBA" id="ARBA00023235"/>
    </source>
</evidence>
<dbReference type="InterPro" id="IPR036237">
    <property type="entry name" value="Xyl_isomerase-like_sf"/>
</dbReference>
<feature type="domain" description="Xylose isomerase-like TIM barrel" evidence="2">
    <location>
        <begin position="28"/>
        <end position="265"/>
    </location>
</feature>
<dbReference type="Pfam" id="PF01261">
    <property type="entry name" value="AP_endonuc_2"/>
    <property type="match status" value="1"/>
</dbReference>
<reference evidence="4" key="1">
    <citation type="submission" date="2016-10" db="EMBL/GenBank/DDBJ databases">
        <authorList>
            <person name="Varghese N."/>
            <person name="Submissions S."/>
        </authorList>
    </citation>
    <scope>NUCLEOTIDE SEQUENCE [LARGE SCALE GENOMIC DNA]</scope>
    <source>
        <strain evidence="4">NLAE-zl-G277</strain>
    </source>
</reference>
<name>A0A1I0EI26_9FIRM</name>
<dbReference type="InterPro" id="IPR013022">
    <property type="entry name" value="Xyl_isomerase-like_TIM-brl"/>
</dbReference>
<evidence type="ECO:0000313" key="3">
    <source>
        <dbReference type="EMBL" id="SET44946.1"/>
    </source>
</evidence>
<evidence type="ECO:0000313" key="4">
    <source>
        <dbReference type="Proteomes" id="UP000198508"/>
    </source>
</evidence>
<dbReference type="AlphaFoldDB" id="A0A1I0EI26"/>
<dbReference type="STRING" id="460384.SAMN05216313_106153"/>
<keyword evidence="4" id="KW-1185">Reference proteome</keyword>
<dbReference type="InterPro" id="IPR050417">
    <property type="entry name" value="Sugar_Epim/Isomerase"/>
</dbReference>
<evidence type="ECO:0000259" key="2">
    <source>
        <dbReference type="Pfam" id="PF01261"/>
    </source>
</evidence>
<dbReference type="Gene3D" id="3.20.20.150">
    <property type="entry name" value="Divalent-metal-dependent TIM barrel enzymes"/>
    <property type="match status" value="1"/>
</dbReference>
<sequence>MMKFSSTMTIQYDTIFSPFTAAQYLEALDWLRDSGFDAAEVCISHYRDLDVEGFKAELDRRGLACSNISTGQARTLEHITLLDDGETLERAQERLMEHIRAAKILDCKVTLGLIRGLGTPGKEREERTLLARNLEKVVDYAGQQRVKLILETINRYETALFNTVDSCMDFIERDLGNPECVGVHWDVFHANIEDRDFGEAIDRMGDRLMHVHLADSNRWFPGYGHLDFPAIFRLLKAAGFEDYCSFECFNLPSREAILAEAGRFIGEMKAVIR</sequence>
<dbReference type="EMBL" id="FOIM01000006">
    <property type="protein sequence ID" value="SET44946.1"/>
    <property type="molecule type" value="Genomic_DNA"/>
</dbReference>
<proteinExistence type="predicted"/>
<dbReference type="GO" id="GO:0016853">
    <property type="term" value="F:isomerase activity"/>
    <property type="evidence" value="ECO:0007669"/>
    <property type="project" value="UniProtKB-KW"/>
</dbReference>